<dbReference type="Gene3D" id="3.90.190.10">
    <property type="entry name" value="Protein tyrosine phosphatase superfamily"/>
    <property type="match status" value="1"/>
</dbReference>
<dbReference type="AlphaFoldDB" id="A0A506ULB5"/>
<evidence type="ECO:0000259" key="1">
    <source>
        <dbReference type="Pfam" id="PF22741"/>
    </source>
</evidence>
<dbReference type="RefSeq" id="WP_165600790.1">
    <property type="nucleotide sequence ID" value="NZ_SORZ01000002.1"/>
</dbReference>
<dbReference type="InterPro" id="IPR029021">
    <property type="entry name" value="Prot-tyrosine_phosphatase-like"/>
</dbReference>
<dbReference type="EMBL" id="SORZ01000002">
    <property type="protein sequence ID" value="TPW34131.1"/>
    <property type="molecule type" value="Genomic_DNA"/>
</dbReference>
<keyword evidence="3" id="KW-1185">Reference proteome</keyword>
<dbReference type="Pfam" id="PF22741">
    <property type="entry name" value="PTP-NADK"/>
    <property type="match status" value="1"/>
</dbReference>
<sequence>MFKGPLSTPADRRRAWHDSLFADHAIFRLSWTNLACVVPGKVWRSNHPTPGRLSRQVPQLGLKTLINLRGKRDCGSDALARERAHALHLPCIDMAFESRNAPHKDRVLRFCELYRRLEAEKGFPLLMHCKSGADRAGLASGLVLLLEGGTVQQALAQLHWRHLHFHRSRTGVLDAFFLRYWQQLACEKVPANSRLRFMNWIREEYDEEKLRDEWKRGTLRHQLPALLRQLRRS</sequence>
<dbReference type="InterPro" id="IPR055214">
    <property type="entry name" value="PTP-NADK"/>
</dbReference>
<name>A0A506ULB5_9PROT</name>
<protein>
    <submittedName>
        <fullName evidence="2">Protein tyrosine phosphatase</fullName>
    </submittedName>
</protein>
<evidence type="ECO:0000313" key="2">
    <source>
        <dbReference type="EMBL" id="TPW34131.1"/>
    </source>
</evidence>
<feature type="domain" description="DSP-PTPase phosphatase fused to NAD+ Kinase" evidence="1">
    <location>
        <begin position="59"/>
        <end position="137"/>
    </location>
</feature>
<proteinExistence type="predicted"/>
<accession>A0A506ULB5</accession>
<dbReference type="Proteomes" id="UP000315037">
    <property type="component" value="Unassembled WGS sequence"/>
</dbReference>
<organism evidence="2 3">
    <name type="scientific">Oecophyllibacter saccharovorans</name>
    <dbReference type="NCBI Taxonomy" id="2558360"/>
    <lineage>
        <taxon>Bacteria</taxon>
        <taxon>Pseudomonadati</taxon>
        <taxon>Pseudomonadota</taxon>
        <taxon>Alphaproteobacteria</taxon>
        <taxon>Acetobacterales</taxon>
        <taxon>Acetobacteraceae</taxon>
        <taxon>Oecophyllibacter</taxon>
    </lineage>
</organism>
<evidence type="ECO:0000313" key="3">
    <source>
        <dbReference type="Proteomes" id="UP000315037"/>
    </source>
</evidence>
<reference evidence="2 3" key="1">
    <citation type="submission" date="2019-03" db="EMBL/GenBank/DDBJ databases">
        <title>The complete genome sequence of Neokomagataea sp. Jb2 NBRC113641.</title>
        <authorList>
            <person name="Chua K.-O."/>
            <person name="Chan K.-G."/>
            <person name="See-Too W.-S."/>
        </authorList>
    </citation>
    <scope>NUCLEOTIDE SEQUENCE [LARGE SCALE GENOMIC DNA]</scope>
    <source>
        <strain evidence="2 3">Jb2</strain>
    </source>
</reference>
<gene>
    <name evidence="2" type="ORF">E3202_06275</name>
</gene>
<comment type="caution">
    <text evidence="2">The sequence shown here is derived from an EMBL/GenBank/DDBJ whole genome shotgun (WGS) entry which is preliminary data.</text>
</comment>
<dbReference type="SUPFAM" id="SSF52799">
    <property type="entry name" value="(Phosphotyrosine protein) phosphatases II"/>
    <property type="match status" value="1"/>
</dbReference>